<organism evidence="1 2">
    <name type="scientific">Elysia crispata</name>
    <name type="common">lettuce slug</name>
    <dbReference type="NCBI Taxonomy" id="231223"/>
    <lineage>
        <taxon>Eukaryota</taxon>
        <taxon>Metazoa</taxon>
        <taxon>Spiralia</taxon>
        <taxon>Lophotrochozoa</taxon>
        <taxon>Mollusca</taxon>
        <taxon>Gastropoda</taxon>
        <taxon>Heterobranchia</taxon>
        <taxon>Euthyneura</taxon>
        <taxon>Panpulmonata</taxon>
        <taxon>Sacoglossa</taxon>
        <taxon>Placobranchoidea</taxon>
        <taxon>Plakobranchidae</taxon>
        <taxon>Elysia</taxon>
    </lineage>
</organism>
<keyword evidence="2" id="KW-1185">Reference proteome</keyword>
<dbReference type="AlphaFoldDB" id="A0AAE1EDE6"/>
<protein>
    <submittedName>
        <fullName evidence="1">Uncharacterized protein</fullName>
    </submittedName>
</protein>
<proteinExistence type="predicted"/>
<name>A0AAE1EDE6_9GAST</name>
<evidence type="ECO:0000313" key="1">
    <source>
        <dbReference type="EMBL" id="KAK3802605.1"/>
    </source>
</evidence>
<sequence length="90" mass="10481">MSSLQEQYTSSLWLMEERLESQGAVDWDKGMWDQCFLSGSSGQSKVKTREMVWLKYGEHLVQTGWDGKMLTEQLWTTLRRFAAESRGDLL</sequence>
<evidence type="ECO:0000313" key="2">
    <source>
        <dbReference type="Proteomes" id="UP001283361"/>
    </source>
</evidence>
<dbReference type="Proteomes" id="UP001283361">
    <property type="component" value="Unassembled WGS sequence"/>
</dbReference>
<reference evidence="1" key="1">
    <citation type="journal article" date="2023" name="G3 (Bethesda)">
        <title>A reference genome for the long-term kleptoplast-retaining sea slug Elysia crispata morphotype clarki.</title>
        <authorList>
            <person name="Eastman K.E."/>
            <person name="Pendleton A.L."/>
            <person name="Shaikh M.A."/>
            <person name="Suttiyut T."/>
            <person name="Ogas R."/>
            <person name="Tomko P."/>
            <person name="Gavelis G."/>
            <person name="Widhalm J.R."/>
            <person name="Wisecaver J.H."/>
        </authorList>
    </citation>
    <scope>NUCLEOTIDE SEQUENCE</scope>
    <source>
        <strain evidence="1">ECLA1</strain>
    </source>
</reference>
<dbReference type="EMBL" id="JAWDGP010000221">
    <property type="protein sequence ID" value="KAK3802605.1"/>
    <property type="molecule type" value="Genomic_DNA"/>
</dbReference>
<accession>A0AAE1EDE6</accession>
<gene>
    <name evidence="1" type="ORF">RRG08_010376</name>
</gene>
<comment type="caution">
    <text evidence="1">The sequence shown here is derived from an EMBL/GenBank/DDBJ whole genome shotgun (WGS) entry which is preliminary data.</text>
</comment>